<dbReference type="GO" id="GO:0006355">
    <property type="term" value="P:regulation of DNA-templated transcription"/>
    <property type="evidence" value="ECO:0007669"/>
    <property type="project" value="InterPro"/>
</dbReference>
<evidence type="ECO:0000259" key="1">
    <source>
        <dbReference type="PROSITE" id="PS50937"/>
    </source>
</evidence>
<protein>
    <recommendedName>
        <fullName evidence="1">HTH merR-type domain-containing protein</fullName>
    </recommendedName>
</protein>
<gene>
    <name evidence="2" type="ORF">S01H1_69119</name>
</gene>
<dbReference type="EMBL" id="BARS01045865">
    <property type="protein sequence ID" value="GAG37418.1"/>
    <property type="molecule type" value="Genomic_DNA"/>
</dbReference>
<dbReference type="InterPro" id="IPR009061">
    <property type="entry name" value="DNA-bd_dom_put_sf"/>
</dbReference>
<dbReference type="SUPFAM" id="SSF46955">
    <property type="entry name" value="Putative DNA-binding domain"/>
    <property type="match status" value="1"/>
</dbReference>
<comment type="caution">
    <text evidence="2">The sequence shown here is derived from an EMBL/GenBank/DDBJ whole genome shotgun (WGS) entry which is preliminary data.</text>
</comment>
<evidence type="ECO:0000313" key="2">
    <source>
        <dbReference type="EMBL" id="GAG37418.1"/>
    </source>
</evidence>
<dbReference type="GO" id="GO:0003677">
    <property type="term" value="F:DNA binding"/>
    <property type="evidence" value="ECO:0007669"/>
    <property type="project" value="InterPro"/>
</dbReference>
<feature type="domain" description="HTH merR-type" evidence="1">
    <location>
        <begin position="4"/>
        <end position="62"/>
    </location>
</feature>
<dbReference type="PROSITE" id="PS50937">
    <property type="entry name" value="HTH_MERR_2"/>
    <property type="match status" value="1"/>
</dbReference>
<proteinExistence type="predicted"/>
<accession>X0XL87</accession>
<reference evidence="2" key="1">
    <citation type="journal article" date="2014" name="Front. Microbiol.">
        <title>High frequency of phylogenetically diverse reductive dehalogenase-homologous genes in deep subseafloor sedimentary metagenomes.</title>
        <authorList>
            <person name="Kawai M."/>
            <person name="Futagami T."/>
            <person name="Toyoda A."/>
            <person name="Takaki Y."/>
            <person name="Nishi S."/>
            <person name="Hori S."/>
            <person name="Arai W."/>
            <person name="Tsubouchi T."/>
            <person name="Morono Y."/>
            <person name="Uchiyama I."/>
            <person name="Ito T."/>
            <person name="Fujiyama A."/>
            <person name="Inagaki F."/>
            <person name="Takami H."/>
        </authorList>
    </citation>
    <scope>NUCLEOTIDE SEQUENCE</scope>
    <source>
        <strain evidence="2">Expedition CK06-06</strain>
    </source>
</reference>
<dbReference type="AlphaFoldDB" id="X0XL87"/>
<name>X0XL87_9ZZZZ</name>
<organism evidence="2">
    <name type="scientific">marine sediment metagenome</name>
    <dbReference type="NCBI Taxonomy" id="412755"/>
    <lineage>
        <taxon>unclassified sequences</taxon>
        <taxon>metagenomes</taxon>
        <taxon>ecological metagenomes</taxon>
    </lineage>
</organism>
<dbReference type="Gene3D" id="1.10.1660.10">
    <property type="match status" value="1"/>
</dbReference>
<dbReference type="Pfam" id="PF00376">
    <property type="entry name" value="MerR"/>
    <property type="match status" value="1"/>
</dbReference>
<sequence length="62" mass="7086">MGEDLTVCQVARIAGCHIGTVKNYERKGYIQSLRDGNNYRRYSLQEALKLKEILGIRKKGTE</sequence>
<dbReference type="InterPro" id="IPR000551">
    <property type="entry name" value="MerR-type_HTH_dom"/>
</dbReference>